<dbReference type="InterPro" id="IPR013083">
    <property type="entry name" value="Znf_RING/FYVE/PHD"/>
</dbReference>
<gene>
    <name evidence="17" type="ORF">SSX86_026720</name>
</gene>
<dbReference type="FunFam" id="3.30.40.10:FF:000475">
    <property type="entry name" value="RING-H2 finger protein ATL3"/>
    <property type="match status" value="1"/>
</dbReference>
<evidence type="ECO:0000259" key="16">
    <source>
        <dbReference type="PROSITE" id="PS50089"/>
    </source>
</evidence>
<feature type="transmembrane region" description="Helical" evidence="15">
    <location>
        <begin position="14"/>
        <end position="37"/>
    </location>
</feature>
<dbReference type="SUPFAM" id="SSF57850">
    <property type="entry name" value="RING/U-box"/>
    <property type="match status" value="1"/>
</dbReference>
<dbReference type="PROSITE" id="PS50089">
    <property type="entry name" value="ZF_RING_2"/>
    <property type="match status" value="1"/>
</dbReference>
<evidence type="ECO:0000256" key="9">
    <source>
        <dbReference type="ARBA" id="ARBA00022786"/>
    </source>
</evidence>
<keyword evidence="11 15" id="KW-1133">Transmembrane helix</keyword>
<evidence type="ECO:0000313" key="17">
    <source>
        <dbReference type="EMBL" id="KAK9055635.1"/>
    </source>
</evidence>
<keyword evidence="8 14" id="KW-0863">Zinc-finger</keyword>
<comment type="pathway">
    <text evidence="3">Protein modification; protein ubiquitination.</text>
</comment>
<dbReference type="GO" id="GO:0008270">
    <property type="term" value="F:zinc ion binding"/>
    <property type="evidence" value="ECO:0007669"/>
    <property type="project" value="UniProtKB-KW"/>
</dbReference>
<organism evidence="17 18">
    <name type="scientific">Deinandra increscens subsp. villosa</name>
    <dbReference type="NCBI Taxonomy" id="3103831"/>
    <lineage>
        <taxon>Eukaryota</taxon>
        <taxon>Viridiplantae</taxon>
        <taxon>Streptophyta</taxon>
        <taxon>Embryophyta</taxon>
        <taxon>Tracheophyta</taxon>
        <taxon>Spermatophyta</taxon>
        <taxon>Magnoliopsida</taxon>
        <taxon>eudicotyledons</taxon>
        <taxon>Gunneridae</taxon>
        <taxon>Pentapetalae</taxon>
        <taxon>asterids</taxon>
        <taxon>campanulids</taxon>
        <taxon>Asterales</taxon>
        <taxon>Asteraceae</taxon>
        <taxon>Asteroideae</taxon>
        <taxon>Heliantheae alliance</taxon>
        <taxon>Madieae</taxon>
        <taxon>Madiinae</taxon>
        <taxon>Deinandra</taxon>
    </lineage>
</organism>
<dbReference type="Proteomes" id="UP001408789">
    <property type="component" value="Unassembled WGS sequence"/>
</dbReference>
<evidence type="ECO:0000256" key="1">
    <source>
        <dbReference type="ARBA" id="ARBA00000900"/>
    </source>
</evidence>
<proteinExistence type="inferred from homology"/>
<keyword evidence="9" id="KW-0833">Ubl conjugation pathway</keyword>
<evidence type="ECO:0000256" key="11">
    <source>
        <dbReference type="ARBA" id="ARBA00022989"/>
    </source>
</evidence>
<evidence type="ECO:0000256" key="8">
    <source>
        <dbReference type="ARBA" id="ARBA00022771"/>
    </source>
</evidence>
<evidence type="ECO:0000256" key="5">
    <source>
        <dbReference type="ARBA" id="ARBA00022679"/>
    </source>
</evidence>
<dbReference type="AlphaFoldDB" id="A0AAP0GQD6"/>
<evidence type="ECO:0000256" key="3">
    <source>
        <dbReference type="ARBA" id="ARBA00004906"/>
    </source>
</evidence>
<evidence type="ECO:0000256" key="12">
    <source>
        <dbReference type="ARBA" id="ARBA00023136"/>
    </source>
</evidence>
<feature type="domain" description="RING-type" evidence="16">
    <location>
        <begin position="101"/>
        <end position="143"/>
    </location>
</feature>
<keyword evidence="7" id="KW-0479">Metal-binding</keyword>
<accession>A0AAP0GQD6</accession>
<evidence type="ECO:0000256" key="15">
    <source>
        <dbReference type="SAM" id="Phobius"/>
    </source>
</evidence>
<evidence type="ECO:0000256" key="13">
    <source>
        <dbReference type="ARBA" id="ARBA00024209"/>
    </source>
</evidence>
<dbReference type="CDD" id="cd16461">
    <property type="entry name" value="RING-H2_EL5-like"/>
    <property type="match status" value="1"/>
</dbReference>
<keyword evidence="12 15" id="KW-0472">Membrane</keyword>
<comment type="caution">
    <text evidence="17">The sequence shown here is derived from an EMBL/GenBank/DDBJ whole genome shotgun (WGS) entry which is preliminary data.</text>
</comment>
<dbReference type="GO" id="GO:0016020">
    <property type="term" value="C:membrane"/>
    <property type="evidence" value="ECO:0007669"/>
    <property type="project" value="UniProtKB-SubCell"/>
</dbReference>
<comment type="subcellular location">
    <subcellularLocation>
        <location evidence="2">Membrane</location>
        <topology evidence="2">Single-pass membrane protein</topology>
    </subcellularLocation>
</comment>
<evidence type="ECO:0000256" key="2">
    <source>
        <dbReference type="ARBA" id="ARBA00004167"/>
    </source>
</evidence>
<dbReference type="InterPro" id="IPR001841">
    <property type="entry name" value="Znf_RING"/>
</dbReference>
<evidence type="ECO:0000256" key="6">
    <source>
        <dbReference type="ARBA" id="ARBA00022692"/>
    </source>
</evidence>
<dbReference type="SMART" id="SM00184">
    <property type="entry name" value="RING"/>
    <property type="match status" value="1"/>
</dbReference>
<keyword evidence="6 15" id="KW-0812">Transmembrane</keyword>
<evidence type="ECO:0000256" key="7">
    <source>
        <dbReference type="ARBA" id="ARBA00022723"/>
    </source>
</evidence>
<sequence>MTNSHVLLYRAQKIFTISILPLSVVLIIFLSLLLLCTKWLWYHHRSRDQNIAATNTRLVLRDRHQQQPGITVLRRGLDPAVIKTIPVTQFDPKEFKGGLECVICLSEVSEGEETHILPNCNHGFHVECIDMWFYSHSTCPICRNPVSPGTDISVQNLLLETQEEGEGGDFPANRLFWGDETEVITLTSQLHVSTTSEPPASSSSETVTARLDLAIDIQIDCDEDDHKSHVSSRMRSLTRILSGSRRFINPFSPAIEQGTRGHL</sequence>
<dbReference type="Pfam" id="PF13639">
    <property type="entry name" value="zf-RING_2"/>
    <property type="match status" value="1"/>
</dbReference>
<dbReference type="PANTHER" id="PTHR46913">
    <property type="entry name" value="RING-H2 FINGER PROTEIN ATL16"/>
    <property type="match status" value="1"/>
</dbReference>
<reference evidence="17 18" key="1">
    <citation type="submission" date="2024-04" db="EMBL/GenBank/DDBJ databases">
        <title>The reference genome of an endangered Asteraceae, Deinandra increscens subsp. villosa, native to the Central Coast of California.</title>
        <authorList>
            <person name="Guilliams M."/>
            <person name="Hasenstab-Lehman K."/>
            <person name="Meyer R."/>
            <person name="Mcevoy S."/>
        </authorList>
    </citation>
    <scope>NUCLEOTIDE SEQUENCE [LARGE SCALE GENOMIC DNA]</scope>
    <source>
        <tissue evidence="17">Leaf</tissue>
    </source>
</reference>
<dbReference type="PANTHER" id="PTHR46913:SF1">
    <property type="entry name" value="RING-H2 FINGER PROTEIN ATL16"/>
    <property type="match status" value="1"/>
</dbReference>
<keyword evidence="10" id="KW-0862">Zinc</keyword>
<dbReference type="EC" id="2.3.2.27" evidence="4"/>
<evidence type="ECO:0000256" key="14">
    <source>
        <dbReference type="PROSITE-ProRule" id="PRU00175"/>
    </source>
</evidence>
<keyword evidence="18" id="KW-1185">Reference proteome</keyword>
<evidence type="ECO:0000256" key="4">
    <source>
        <dbReference type="ARBA" id="ARBA00012483"/>
    </source>
</evidence>
<comment type="catalytic activity">
    <reaction evidence="1">
        <text>S-ubiquitinyl-[E2 ubiquitin-conjugating enzyme]-L-cysteine + [acceptor protein]-L-lysine = [E2 ubiquitin-conjugating enzyme]-L-cysteine + N(6)-ubiquitinyl-[acceptor protein]-L-lysine.</text>
        <dbReference type="EC" id="2.3.2.27"/>
    </reaction>
</comment>
<dbReference type="EMBL" id="JBCNJP010000025">
    <property type="protein sequence ID" value="KAK9055635.1"/>
    <property type="molecule type" value="Genomic_DNA"/>
</dbReference>
<protein>
    <recommendedName>
        <fullName evidence="4">RING-type E3 ubiquitin transferase</fullName>
        <ecNumber evidence="4">2.3.2.27</ecNumber>
    </recommendedName>
</protein>
<dbReference type="GO" id="GO:0016567">
    <property type="term" value="P:protein ubiquitination"/>
    <property type="evidence" value="ECO:0007669"/>
    <property type="project" value="InterPro"/>
</dbReference>
<dbReference type="GO" id="GO:0061630">
    <property type="term" value="F:ubiquitin protein ligase activity"/>
    <property type="evidence" value="ECO:0007669"/>
    <property type="project" value="UniProtKB-EC"/>
</dbReference>
<dbReference type="InterPro" id="IPR044600">
    <property type="entry name" value="ATL1/ATL16-like"/>
</dbReference>
<dbReference type="Gene3D" id="3.30.40.10">
    <property type="entry name" value="Zinc/RING finger domain, C3HC4 (zinc finger)"/>
    <property type="match status" value="1"/>
</dbReference>
<name>A0AAP0GQD6_9ASTR</name>
<evidence type="ECO:0000256" key="10">
    <source>
        <dbReference type="ARBA" id="ARBA00022833"/>
    </source>
</evidence>
<comment type="similarity">
    <text evidence="13">Belongs to the RING-type zinc finger family. ATL subfamily.</text>
</comment>
<evidence type="ECO:0000313" key="18">
    <source>
        <dbReference type="Proteomes" id="UP001408789"/>
    </source>
</evidence>
<keyword evidence="5" id="KW-0808">Transferase</keyword>